<sequence>MDAAGDNILRPSLDTSSGTDTTTSTTIGICVYCCYNKRKSMRNEKLSQKDIRDKVDIQPMHEYDYSGKQPIPNPDYLEMQPIPNPDYLEMQPIPNPDYLEMQPIPNPDYVDMQPGRKQKYQN</sequence>
<proteinExistence type="predicted"/>
<organism evidence="2 3">
    <name type="scientific">Oopsacas minuta</name>
    <dbReference type="NCBI Taxonomy" id="111878"/>
    <lineage>
        <taxon>Eukaryota</taxon>
        <taxon>Metazoa</taxon>
        <taxon>Porifera</taxon>
        <taxon>Hexactinellida</taxon>
        <taxon>Hexasterophora</taxon>
        <taxon>Lyssacinosida</taxon>
        <taxon>Leucopsacidae</taxon>
        <taxon>Oopsacas</taxon>
    </lineage>
</organism>
<dbReference type="Proteomes" id="UP001165289">
    <property type="component" value="Unassembled WGS sequence"/>
</dbReference>
<keyword evidence="3" id="KW-1185">Reference proteome</keyword>
<protein>
    <submittedName>
        <fullName evidence="2">Uncharacterized protein</fullName>
    </submittedName>
</protein>
<feature type="compositionally biased region" description="Basic and acidic residues" evidence="1">
    <location>
        <begin position="42"/>
        <end position="65"/>
    </location>
</feature>
<evidence type="ECO:0000313" key="3">
    <source>
        <dbReference type="Proteomes" id="UP001165289"/>
    </source>
</evidence>
<evidence type="ECO:0000313" key="2">
    <source>
        <dbReference type="EMBL" id="KAI6655556.1"/>
    </source>
</evidence>
<evidence type="ECO:0000256" key="1">
    <source>
        <dbReference type="SAM" id="MobiDB-lite"/>
    </source>
</evidence>
<comment type="caution">
    <text evidence="2">The sequence shown here is derived from an EMBL/GenBank/DDBJ whole genome shotgun (WGS) entry which is preliminary data.</text>
</comment>
<dbReference type="AlphaFoldDB" id="A0AAV7K5G4"/>
<feature type="region of interest" description="Disordered" evidence="1">
    <location>
        <begin position="42"/>
        <end position="122"/>
    </location>
</feature>
<reference evidence="2 3" key="1">
    <citation type="journal article" date="2023" name="BMC Biol.">
        <title>The compact genome of the sponge Oopsacas minuta (Hexactinellida) is lacking key metazoan core genes.</title>
        <authorList>
            <person name="Santini S."/>
            <person name="Schenkelaars Q."/>
            <person name="Jourda C."/>
            <person name="Duchesne M."/>
            <person name="Belahbib H."/>
            <person name="Rocher C."/>
            <person name="Selva M."/>
            <person name="Riesgo A."/>
            <person name="Vervoort M."/>
            <person name="Leys S.P."/>
            <person name="Kodjabachian L."/>
            <person name="Le Bivic A."/>
            <person name="Borchiellini C."/>
            <person name="Claverie J.M."/>
            <person name="Renard E."/>
        </authorList>
    </citation>
    <scope>NUCLEOTIDE SEQUENCE [LARGE SCALE GENOMIC DNA]</scope>
    <source>
        <strain evidence="2">SPO-2</strain>
    </source>
</reference>
<gene>
    <name evidence="2" type="ORF">LOD99_2055</name>
</gene>
<dbReference type="EMBL" id="JAKMXF010000188">
    <property type="protein sequence ID" value="KAI6655556.1"/>
    <property type="molecule type" value="Genomic_DNA"/>
</dbReference>
<feature type="region of interest" description="Disordered" evidence="1">
    <location>
        <begin position="1"/>
        <end position="24"/>
    </location>
</feature>
<accession>A0AAV7K5G4</accession>
<name>A0AAV7K5G4_9METZ</name>
<feature type="compositionally biased region" description="Low complexity" evidence="1">
    <location>
        <begin position="14"/>
        <end position="24"/>
    </location>
</feature>